<keyword evidence="3" id="KW-1133">Transmembrane helix</keyword>
<protein>
    <submittedName>
        <fullName evidence="5">Mitochondrial Rho GTPase 2-like isoform X2</fullName>
    </submittedName>
</protein>
<proteinExistence type="predicted"/>
<keyword evidence="2" id="KW-0677">Repeat</keyword>
<dbReference type="InterPro" id="IPR052266">
    <property type="entry name" value="Miro-EF-hand_domain"/>
</dbReference>
<keyword evidence="3" id="KW-0812">Transmembrane</keyword>
<dbReference type="AlphaFoldDB" id="A0A699RM65"/>
<keyword evidence="1" id="KW-0479">Metal-binding</keyword>
<keyword evidence="3" id="KW-0472">Membrane</keyword>
<dbReference type="PANTHER" id="PTHR46819">
    <property type="entry name" value="EF-HAND CALCIUM-BINDING DOMAIN-CONTAINING PROTEIN 7"/>
    <property type="match status" value="1"/>
</dbReference>
<dbReference type="Gene3D" id="1.10.238.10">
    <property type="entry name" value="EF-hand"/>
    <property type="match status" value="1"/>
</dbReference>
<dbReference type="PANTHER" id="PTHR46819:SF1">
    <property type="entry name" value="EF-HAND CALCIUM-BINDING DOMAIN-CONTAINING PROTEIN 7"/>
    <property type="match status" value="1"/>
</dbReference>
<reference evidence="5" key="1">
    <citation type="journal article" date="2019" name="Sci. Rep.">
        <title>Draft genome of Tanacetum cinerariifolium, the natural source of mosquito coil.</title>
        <authorList>
            <person name="Yamashiro T."/>
            <person name="Shiraishi A."/>
            <person name="Satake H."/>
            <person name="Nakayama K."/>
        </authorList>
    </citation>
    <scope>NUCLEOTIDE SEQUENCE</scope>
</reference>
<name>A0A699RM65_TANCI</name>
<evidence type="ECO:0000256" key="1">
    <source>
        <dbReference type="ARBA" id="ARBA00022723"/>
    </source>
</evidence>
<evidence type="ECO:0000259" key="4">
    <source>
        <dbReference type="Pfam" id="PF08355"/>
    </source>
</evidence>
<organism evidence="5">
    <name type="scientific">Tanacetum cinerariifolium</name>
    <name type="common">Dalmatian daisy</name>
    <name type="synonym">Chrysanthemum cinerariifolium</name>
    <dbReference type="NCBI Taxonomy" id="118510"/>
    <lineage>
        <taxon>Eukaryota</taxon>
        <taxon>Viridiplantae</taxon>
        <taxon>Streptophyta</taxon>
        <taxon>Embryophyta</taxon>
        <taxon>Tracheophyta</taxon>
        <taxon>Spermatophyta</taxon>
        <taxon>Magnoliopsida</taxon>
        <taxon>eudicotyledons</taxon>
        <taxon>Gunneridae</taxon>
        <taxon>Pentapetalae</taxon>
        <taxon>asterids</taxon>
        <taxon>campanulids</taxon>
        <taxon>Asterales</taxon>
        <taxon>Asteraceae</taxon>
        <taxon>Asteroideae</taxon>
        <taxon>Anthemideae</taxon>
        <taxon>Anthemidinae</taxon>
        <taxon>Tanacetum</taxon>
    </lineage>
</organism>
<dbReference type="GO" id="GO:0046872">
    <property type="term" value="F:metal ion binding"/>
    <property type="evidence" value="ECO:0007669"/>
    <property type="project" value="UniProtKB-KW"/>
</dbReference>
<feature type="domain" description="Mitochondrial Rho GTPase 1/3 EF hand associated type-1" evidence="4">
    <location>
        <begin position="2"/>
        <end position="69"/>
    </location>
</feature>
<dbReference type="EMBL" id="BKCJ011090799">
    <property type="protein sequence ID" value="GFC83701.1"/>
    <property type="molecule type" value="Genomic_DNA"/>
</dbReference>
<feature type="non-terminal residue" evidence="5">
    <location>
        <position position="1"/>
    </location>
</feature>
<evidence type="ECO:0000256" key="2">
    <source>
        <dbReference type="ARBA" id="ARBA00022737"/>
    </source>
</evidence>
<dbReference type="Pfam" id="PF08355">
    <property type="entry name" value="EF_assoc_1"/>
    <property type="match status" value="1"/>
</dbReference>
<gene>
    <name evidence="5" type="ORF">Tci_855671</name>
</gene>
<evidence type="ECO:0000256" key="3">
    <source>
        <dbReference type="SAM" id="Phobius"/>
    </source>
</evidence>
<dbReference type="InterPro" id="IPR013566">
    <property type="entry name" value="EF_hand_assoc_1"/>
</dbReference>
<feature type="transmembrane region" description="Helical" evidence="3">
    <location>
        <begin position="40"/>
        <end position="59"/>
    </location>
</feature>
<evidence type="ECO:0000313" key="5">
    <source>
        <dbReference type="EMBL" id="GFC83701.1"/>
    </source>
</evidence>
<accession>A0A699RM65</accession>
<sequence length="97" mass="10906">PWDEAPYEDSVERTEQGELELSAFISQWALMTLLDPAQSLAYLIYLGYTGDAATAFRVTRKRSLDVKKKHTDRRVFQCFVFGPKNAGKSALLSSFVG</sequence>
<comment type="caution">
    <text evidence="5">The sequence shown here is derived from an EMBL/GenBank/DDBJ whole genome shotgun (WGS) entry which is preliminary data.</text>
</comment>
<feature type="non-terminal residue" evidence="5">
    <location>
        <position position="97"/>
    </location>
</feature>